<evidence type="ECO:0000313" key="1">
    <source>
        <dbReference type="EMBL" id="MBB6037887.1"/>
    </source>
</evidence>
<dbReference type="Proteomes" id="UP000548476">
    <property type="component" value="Unassembled WGS sequence"/>
</dbReference>
<name>A0A841FX10_9ACTN</name>
<protein>
    <submittedName>
        <fullName evidence="1">Uncharacterized protein</fullName>
    </submittedName>
</protein>
<gene>
    <name evidence="1" type="ORF">HNR73_005767</name>
</gene>
<evidence type="ECO:0000313" key="2">
    <source>
        <dbReference type="Proteomes" id="UP000548476"/>
    </source>
</evidence>
<proteinExistence type="predicted"/>
<dbReference type="EMBL" id="JACHGT010000014">
    <property type="protein sequence ID" value="MBB6037887.1"/>
    <property type="molecule type" value="Genomic_DNA"/>
</dbReference>
<keyword evidence="2" id="KW-1185">Reference proteome</keyword>
<sequence length="396" mass="42860">MALGFEAEILRKITDNNNTVLTGDTKLVSHPWFRLVSDKVNAGNGQYSNMEYVVRHVDQLAGTDQNAADLVGERVAALMLMNDELYAAQNQLVNLLTDPQPGNQAIQFYIDPVYGNTGNLNVRNCPAAGVDQGLLHIHYTVGFAPAQWRAMLNGIAPATRPDSANVRSRTHLTNGIAVADTIVNNTLNVAIGATGAQAATVRTELRGHLALLYMHAMVWIDRMLANQRNDLQTAVPVNHAKLNQVLAQLPFGDGQVKNKIAALPRATLAQMWGVLSAGSRQVLSGNVDPVLNALAAKVENAHGIDFPDNYQLTSPTAGTTSLVTYITSGLNGQNGISQEVLFGGMNQTGVDNSIVGHPMVPFEFRALYNAHVTWGDLRADVIRIARWSRDLTRSLV</sequence>
<dbReference type="AlphaFoldDB" id="A0A841FX10"/>
<organism evidence="1 2">
    <name type="scientific">Phytomonospora endophytica</name>
    <dbReference type="NCBI Taxonomy" id="714109"/>
    <lineage>
        <taxon>Bacteria</taxon>
        <taxon>Bacillati</taxon>
        <taxon>Actinomycetota</taxon>
        <taxon>Actinomycetes</taxon>
        <taxon>Micromonosporales</taxon>
        <taxon>Micromonosporaceae</taxon>
        <taxon>Phytomonospora</taxon>
    </lineage>
</organism>
<accession>A0A841FX10</accession>
<comment type="caution">
    <text evidence="1">The sequence shown here is derived from an EMBL/GenBank/DDBJ whole genome shotgun (WGS) entry which is preliminary data.</text>
</comment>
<dbReference type="RefSeq" id="WP_184790699.1">
    <property type="nucleotide sequence ID" value="NZ_BONT01000065.1"/>
</dbReference>
<reference evidence="1 2" key="1">
    <citation type="submission" date="2020-08" db="EMBL/GenBank/DDBJ databases">
        <title>Genomic Encyclopedia of Type Strains, Phase IV (KMG-IV): sequencing the most valuable type-strain genomes for metagenomic binning, comparative biology and taxonomic classification.</title>
        <authorList>
            <person name="Goeker M."/>
        </authorList>
    </citation>
    <scope>NUCLEOTIDE SEQUENCE [LARGE SCALE GENOMIC DNA]</scope>
    <source>
        <strain evidence="1 2">YIM 65646</strain>
    </source>
</reference>